<keyword evidence="11" id="KW-1185">Reference proteome</keyword>
<feature type="compositionally biased region" description="Low complexity" evidence="7">
    <location>
        <begin position="109"/>
        <end position="121"/>
    </location>
</feature>
<comment type="caution">
    <text evidence="10">The sequence shown here is derived from an EMBL/GenBank/DDBJ whole genome shotgun (WGS) entry which is preliminary data.</text>
</comment>
<evidence type="ECO:0000256" key="3">
    <source>
        <dbReference type="ARBA" id="ARBA00023210"/>
    </source>
</evidence>
<dbReference type="PANTHER" id="PTHR34108">
    <property type="entry name" value="SEPTUM SITE-DETERMINING PROTEIN MINC"/>
    <property type="match status" value="1"/>
</dbReference>
<feature type="domain" description="Septum formation inhibitor MinC C-terminal" evidence="8">
    <location>
        <begin position="134"/>
        <end position="232"/>
    </location>
</feature>
<evidence type="ECO:0000256" key="5">
    <source>
        <dbReference type="ARBA" id="ARBA00025606"/>
    </source>
</evidence>
<feature type="region of interest" description="Disordered" evidence="7">
    <location>
        <begin position="98"/>
        <end position="121"/>
    </location>
</feature>
<evidence type="ECO:0000256" key="6">
    <source>
        <dbReference type="HAMAP-Rule" id="MF_00267"/>
    </source>
</evidence>
<dbReference type="EMBL" id="BPQH01000014">
    <property type="protein sequence ID" value="GJD51661.1"/>
    <property type="molecule type" value="Genomic_DNA"/>
</dbReference>
<comment type="subunit">
    <text evidence="6">Interacts with MinD and FtsZ.</text>
</comment>
<comment type="function">
    <text evidence="5 6">Cell division inhibitor that blocks the formation of polar Z ring septums. Rapidly oscillates between the poles of the cell to destabilize FtsZ filaments that have formed before they mature into polar Z rings. Prevents FtsZ polymerization.</text>
</comment>
<dbReference type="InterPro" id="IPR016098">
    <property type="entry name" value="CAP/MinC_C"/>
</dbReference>
<feature type="domain" description="Septum formation inhibitor MinC N-terminal" evidence="9">
    <location>
        <begin position="11"/>
        <end position="76"/>
    </location>
</feature>
<dbReference type="SUPFAM" id="SSF63848">
    <property type="entry name" value="Cell-division inhibitor MinC, C-terminal domain"/>
    <property type="match status" value="1"/>
</dbReference>
<dbReference type="Pfam" id="PF03775">
    <property type="entry name" value="MinC_C"/>
    <property type="match status" value="1"/>
</dbReference>
<evidence type="ECO:0000256" key="1">
    <source>
        <dbReference type="ARBA" id="ARBA00006291"/>
    </source>
</evidence>
<comment type="similarity">
    <text evidence="1 6">Belongs to the MinC family.</text>
</comment>
<evidence type="ECO:0000256" key="4">
    <source>
        <dbReference type="ARBA" id="ARBA00023306"/>
    </source>
</evidence>
<keyword evidence="3 6" id="KW-0717">Septation</keyword>
<dbReference type="InterPro" id="IPR007874">
    <property type="entry name" value="MinC_N"/>
</dbReference>
<dbReference type="NCBIfam" id="TIGR01222">
    <property type="entry name" value="minC"/>
    <property type="match status" value="1"/>
</dbReference>
<reference evidence="10" key="2">
    <citation type="submission" date="2021-08" db="EMBL/GenBank/DDBJ databases">
        <authorList>
            <person name="Tani A."/>
            <person name="Ola A."/>
            <person name="Ogura Y."/>
            <person name="Katsura K."/>
            <person name="Hayashi T."/>
        </authorList>
    </citation>
    <scope>NUCLEOTIDE SEQUENCE</scope>
    <source>
        <strain evidence="10">KCTC 52305</strain>
    </source>
</reference>
<dbReference type="PANTHER" id="PTHR34108:SF1">
    <property type="entry name" value="SEPTUM SITE-DETERMINING PROTEIN MINC"/>
    <property type="match status" value="1"/>
</dbReference>
<organism evidence="10 11">
    <name type="scientific">Methylobacterium crusticola</name>
    <dbReference type="NCBI Taxonomy" id="1697972"/>
    <lineage>
        <taxon>Bacteria</taxon>
        <taxon>Pseudomonadati</taxon>
        <taxon>Pseudomonadota</taxon>
        <taxon>Alphaproteobacteria</taxon>
        <taxon>Hyphomicrobiales</taxon>
        <taxon>Methylobacteriaceae</taxon>
        <taxon>Methylobacterium</taxon>
    </lineage>
</organism>
<reference evidence="10" key="1">
    <citation type="journal article" date="2021" name="Front. Microbiol.">
        <title>Comprehensive Comparative Genomics and Phenotyping of Methylobacterium Species.</title>
        <authorList>
            <person name="Alessa O."/>
            <person name="Ogura Y."/>
            <person name="Fujitani Y."/>
            <person name="Takami H."/>
            <person name="Hayashi T."/>
            <person name="Sahin N."/>
            <person name="Tani A."/>
        </authorList>
    </citation>
    <scope>NUCLEOTIDE SEQUENCE</scope>
    <source>
        <strain evidence="10">KCTC 52305</strain>
    </source>
</reference>
<dbReference type="HAMAP" id="MF_00267">
    <property type="entry name" value="MinC"/>
    <property type="match status" value="1"/>
</dbReference>
<protein>
    <recommendedName>
        <fullName evidence="6">Probable septum site-determining protein MinC</fullName>
    </recommendedName>
</protein>
<dbReference type="InterPro" id="IPR036145">
    <property type="entry name" value="MinC_C_sf"/>
</dbReference>
<dbReference type="Gene3D" id="3.30.70.260">
    <property type="match status" value="1"/>
</dbReference>
<dbReference type="Proteomes" id="UP001055167">
    <property type="component" value="Unassembled WGS sequence"/>
</dbReference>
<accession>A0ABQ4R1X9</accession>
<dbReference type="RefSeq" id="WP_128566538.1">
    <property type="nucleotide sequence ID" value="NZ_BPQH01000014.1"/>
</dbReference>
<dbReference type="Pfam" id="PF05209">
    <property type="entry name" value="MinC_N"/>
    <property type="match status" value="1"/>
</dbReference>
<evidence type="ECO:0000259" key="8">
    <source>
        <dbReference type="Pfam" id="PF03775"/>
    </source>
</evidence>
<keyword evidence="2 6" id="KW-0132">Cell division</keyword>
<proteinExistence type="inferred from homology"/>
<keyword evidence="4 6" id="KW-0131">Cell cycle</keyword>
<name>A0ABQ4R1X9_9HYPH</name>
<evidence type="ECO:0000259" key="9">
    <source>
        <dbReference type="Pfam" id="PF05209"/>
    </source>
</evidence>
<evidence type="ECO:0000313" key="11">
    <source>
        <dbReference type="Proteomes" id="UP001055167"/>
    </source>
</evidence>
<gene>
    <name evidence="10" type="primary">minC_2</name>
    <name evidence="6" type="synonym">minC</name>
    <name evidence="10" type="ORF">OPKNFCMD_4416</name>
</gene>
<dbReference type="Gene3D" id="2.160.20.70">
    <property type="match status" value="1"/>
</dbReference>
<dbReference type="InterPro" id="IPR005526">
    <property type="entry name" value="Septum_form_inhib_MinC_C"/>
</dbReference>
<dbReference type="InterPro" id="IPR013033">
    <property type="entry name" value="MinC"/>
</dbReference>
<evidence type="ECO:0000256" key="7">
    <source>
        <dbReference type="SAM" id="MobiDB-lite"/>
    </source>
</evidence>
<evidence type="ECO:0000256" key="2">
    <source>
        <dbReference type="ARBA" id="ARBA00022618"/>
    </source>
</evidence>
<evidence type="ECO:0000313" key="10">
    <source>
        <dbReference type="EMBL" id="GJD51661.1"/>
    </source>
</evidence>
<sequence length="237" mass="24224">MTSQTSSRPPIRFRGRSFLAVVLAPEAPVDDWLADLDGLARRSPAFFAGRAVILDVGALAPSREALTGLVAALLERDIPIMGIEGAGGAALGPGMPPVLNGGRPSGEIPTPGAPAAAAPAPVPDRAPSVHSLMLESPVRSGQAILFPEGDVTVMGSVASGAEIIAGGSIHVYGALRGRAIAGAAGTPGARIFCRKFEPELLAIDGLYRIADDIDPALRGRAVQVWLDGDAMRTAALD</sequence>